<accession>X1UHP4</accession>
<name>X1UHP4_9ZZZZ</name>
<proteinExistence type="predicted"/>
<evidence type="ECO:0000313" key="1">
    <source>
        <dbReference type="EMBL" id="GAJ03092.1"/>
    </source>
</evidence>
<dbReference type="EMBL" id="BARW01034024">
    <property type="protein sequence ID" value="GAJ03092.1"/>
    <property type="molecule type" value="Genomic_DNA"/>
</dbReference>
<gene>
    <name evidence="1" type="ORF">S12H4_53448</name>
</gene>
<organism evidence="1">
    <name type="scientific">marine sediment metagenome</name>
    <dbReference type="NCBI Taxonomy" id="412755"/>
    <lineage>
        <taxon>unclassified sequences</taxon>
        <taxon>metagenomes</taxon>
        <taxon>ecological metagenomes</taxon>
    </lineage>
</organism>
<comment type="caution">
    <text evidence="1">The sequence shown here is derived from an EMBL/GenBank/DDBJ whole genome shotgun (WGS) entry which is preliminary data.</text>
</comment>
<reference evidence="1" key="1">
    <citation type="journal article" date="2014" name="Front. Microbiol.">
        <title>High frequency of phylogenetically diverse reductive dehalogenase-homologous genes in deep subseafloor sedimentary metagenomes.</title>
        <authorList>
            <person name="Kawai M."/>
            <person name="Futagami T."/>
            <person name="Toyoda A."/>
            <person name="Takaki Y."/>
            <person name="Nishi S."/>
            <person name="Hori S."/>
            <person name="Arai W."/>
            <person name="Tsubouchi T."/>
            <person name="Morono Y."/>
            <person name="Uchiyama I."/>
            <person name="Ito T."/>
            <person name="Fujiyama A."/>
            <person name="Inagaki F."/>
            <person name="Takami H."/>
        </authorList>
    </citation>
    <scope>NUCLEOTIDE SEQUENCE</scope>
    <source>
        <strain evidence="1">Expedition CK06-06</strain>
    </source>
</reference>
<feature type="non-terminal residue" evidence="1">
    <location>
        <position position="101"/>
    </location>
</feature>
<protein>
    <submittedName>
        <fullName evidence="1">Uncharacterized protein</fullName>
    </submittedName>
</protein>
<sequence length="101" mass="12076">MNKEIEELIEEKAKKIIEKYNFPVFDYLPKKKVAYFTKVKNILYKTLITPERKNILFKTYGFPFNSLFKSDSVIYFSPNFEEALIYLFPFHALDLFDILSS</sequence>
<dbReference type="AlphaFoldDB" id="X1UHP4"/>